<dbReference type="AlphaFoldDB" id="F8C7Z1"/>
<gene>
    <name evidence="2" type="ordered locus">LILAB_25250</name>
</gene>
<dbReference type="KEGG" id="mfu:LILAB_25250"/>
<evidence type="ECO:0008006" key="4">
    <source>
        <dbReference type="Google" id="ProtNLM"/>
    </source>
</evidence>
<feature type="compositionally biased region" description="Basic and acidic residues" evidence="1">
    <location>
        <begin position="48"/>
        <end position="63"/>
    </location>
</feature>
<dbReference type="EMBL" id="CP002830">
    <property type="protein sequence ID" value="AEI66943.1"/>
    <property type="molecule type" value="Genomic_DNA"/>
</dbReference>
<organism evidence="2 3">
    <name type="scientific">Myxococcus fulvus (strain ATCC BAA-855 / HW-1)</name>
    <dbReference type="NCBI Taxonomy" id="483219"/>
    <lineage>
        <taxon>Bacteria</taxon>
        <taxon>Pseudomonadati</taxon>
        <taxon>Myxococcota</taxon>
        <taxon>Myxococcia</taxon>
        <taxon>Myxococcales</taxon>
        <taxon>Cystobacterineae</taxon>
        <taxon>Myxococcaceae</taxon>
        <taxon>Myxococcus</taxon>
    </lineage>
</organism>
<feature type="region of interest" description="Disordered" evidence="1">
    <location>
        <begin position="45"/>
        <end position="76"/>
    </location>
</feature>
<evidence type="ECO:0000313" key="2">
    <source>
        <dbReference type="EMBL" id="AEI66943.1"/>
    </source>
</evidence>
<protein>
    <recommendedName>
        <fullName evidence="4">HK97 gp10 family phage protein</fullName>
    </recommendedName>
</protein>
<dbReference type="STRING" id="483219.LILAB_25250"/>
<name>F8C7Z1_MYXFH</name>
<evidence type="ECO:0000256" key="1">
    <source>
        <dbReference type="SAM" id="MobiDB-lite"/>
    </source>
</evidence>
<sequence>MPVRVQLKASALARLRQRPKEVLQALDFPLRDSMRRTLDLATFLVPRRGPDERAETRTSREGPPEPPLADTGFVSGPEHNMQRLSVSWTAGFEHPAAGPVHEGFHWGDQIIRPPPHFLKKAFRRSRSIARKGVAQVLTKFLQKQFPRR</sequence>
<dbReference type="Proteomes" id="UP000000488">
    <property type="component" value="Chromosome"/>
</dbReference>
<dbReference type="HOGENOM" id="CLU_1756882_0_0_7"/>
<accession>F8C7Z1</accession>
<proteinExistence type="predicted"/>
<reference evidence="2 3" key="1">
    <citation type="journal article" date="2011" name="J. Bacteriol.">
        <title>Genome sequence of the halotolerant marine bacterium Myxococcus fulvus HW-1.</title>
        <authorList>
            <person name="Li Z.F."/>
            <person name="Li X."/>
            <person name="Liu H."/>
            <person name="Liu X."/>
            <person name="Han K."/>
            <person name="Wu Z.H."/>
            <person name="Hu W."/>
            <person name="Li F.F."/>
            <person name="Li Y.Z."/>
        </authorList>
    </citation>
    <scope>NUCLEOTIDE SEQUENCE [LARGE SCALE GENOMIC DNA]</scope>
    <source>
        <strain evidence="3">ATCC BAA-855 / HW-1</strain>
    </source>
</reference>
<evidence type="ECO:0000313" key="3">
    <source>
        <dbReference type="Proteomes" id="UP000000488"/>
    </source>
</evidence>